<feature type="compositionally biased region" description="Acidic residues" evidence="1">
    <location>
        <begin position="317"/>
        <end position="330"/>
    </location>
</feature>
<dbReference type="PhylomeDB" id="B6Q676"/>
<feature type="compositionally biased region" description="Low complexity" evidence="1">
    <location>
        <begin position="59"/>
        <end position="70"/>
    </location>
</feature>
<dbReference type="EMBL" id="DS995899">
    <property type="protein sequence ID" value="EEA28551.1"/>
    <property type="molecule type" value="Genomic_DNA"/>
</dbReference>
<proteinExistence type="predicted"/>
<reference evidence="3" key="1">
    <citation type="journal article" date="2015" name="Genome Announc.">
        <title>Genome sequence of the AIDS-associated pathogen Penicillium marneffei (ATCC18224) and its near taxonomic relative Talaromyces stipitatus (ATCC10500).</title>
        <authorList>
            <person name="Nierman W.C."/>
            <person name="Fedorova-Abrams N.D."/>
            <person name="Andrianopoulos A."/>
        </authorList>
    </citation>
    <scope>NUCLEOTIDE SEQUENCE [LARGE SCALE GENOMIC DNA]</scope>
    <source>
        <strain evidence="3">ATCC 18224 / CBS 334.59 / QM 7333</strain>
    </source>
</reference>
<feature type="region of interest" description="Disordered" evidence="1">
    <location>
        <begin position="304"/>
        <end position="330"/>
    </location>
</feature>
<feature type="region of interest" description="Disordered" evidence="1">
    <location>
        <begin position="35"/>
        <end position="109"/>
    </location>
</feature>
<feature type="compositionally biased region" description="Polar residues" evidence="1">
    <location>
        <begin position="36"/>
        <end position="50"/>
    </location>
</feature>
<dbReference type="HOGENOM" id="CLU_049467_0_0_1"/>
<dbReference type="OrthoDB" id="5378435at2759"/>
<feature type="compositionally biased region" description="Polar residues" evidence="1">
    <location>
        <begin position="94"/>
        <end position="109"/>
    </location>
</feature>
<accession>B6Q676</accession>
<sequence>MGDYGHQPYHLPIDWSVQLQSLANDATLRNYRKNLSRVSKPSSAGNSPHSQTRRRTMINNTTTTTTNNNNGFPKARNLFHMNNNSANTSTQQQRPSRPTSWHPSAKQQQQPYYVPNCHPSWLRGSDVSVSAVAAQQQSGMTSMYGLSTPITCPMSGDLLSTNDYYANTYGEPYNFLPPGPQVYTPVEPSDMFYSEPSEWSSYSMEGTPISTYPWMQHSNGLVSSTDPAMIDYGHESVASADDLTAPPTPEMVYNHQQQPPTLISSTEDDLDDGGDALVAVGLYDEPSSFSFTLLGGGDHTCHPTGKGLKLEETFTPVEDDEEDGDAEIDD</sequence>
<gene>
    <name evidence="2" type="ORF">PMAA_033570</name>
</gene>
<dbReference type="VEuPathDB" id="FungiDB:PMAA_033570"/>
<evidence type="ECO:0000256" key="1">
    <source>
        <dbReference type="SAM" id="MobiDB-lite"/>
    </source>
</evidence>
<dbReference type="Proteomes" id="UP000001294">
    <property type="component" value="Unassembled WGS sequence"/>
</dbReference>
<feature type="compositionally biased region" description="Low complexity" evidence="1">
    <location>
        <begin position="82"/>
        <end position="93"/>
    </location>
</feature>
<protein>
    <submittedName>
        <fullName evidence="2">Uncharacterized protein</fullName>
    </submittedName>
</protein>
<dbReference type="STRING" id="441960.B6Q676"/>
<evidence type="ECO:0000313" key="3">
    <source>
        <dbReference type="Proteomes" id="UP000001294"/>
    </source>
</evidence>
<keyword evidence="3" id="KW-1185">Reference proteome</keyword>
<organism evidence="2 3">
    <name type="scientific">Talaromyces marneffei (strain ATCC 18224 / CBS 334.59 / QM 7333)</name>
    <name type="common">Penicillium marneffei</name>
    <dbReference type="NCBI Taxonomy" id="441960"/>
    <lineage>
        <taxon>Eukaryota</taxon>
        <taxon>Fungi</taxon>
        <taxon>Dikarya</taxon>
        <taxon>Ascomycota</taxon>
        <taxon>Pezizomycotina</taxon>
        <taxon>Eurotiomycetes</taxon>
        <taxon>Eurotiomycetidae</taxon>
        <taxon>Eurotiales</taxon>
        <taxon>Trichocomaceae</taxon>
        <taxon>Talaromyces</taxon>
        <taxon>Talaromyces sect. Talaromyces</taxon>
    </lineage>
</organism>
<dbReference type="AlphaFoldDB" id="B6Q676"/>
<evidence type="ECO:0000313" key="2">
    <source>
        <dbReference type="EMBL" id="EEA28551.1"/>
    </source>
</evidence>
<name>B6Q676_TALMQ</name>